<dbReference type="Proteomes" id="UP000318821">
    <property type="component" value="Unassembled WGS sequence"/>
</dbReference>
<reference evidence="4" key="1">
    <citation type="submission" date="2019-02" db="EMBL/GenBank/DDBJ databases">
        <title>FDA dAtabase for Regulatory Grade micrObial Sequences (FDA-ARGOS): Supporting development and validation of Infectious Disease Dx tests.</title>
        <authorList>
            <person name="Duncan R."/>
            <person name="Fisher C."/>
            <person name="Tallon L."/>
            <person name="Sadzewicz L."/>
            <person name="Sengamalay N."/>
            <person name="Ott S."/>
            <person name="Godinez A."/>
            <person name="Nagaraj S."/>
            <person name="Vavikolanu K."/>
            <person name="Vyas G."/>
            <person name="Nadendla S."/>
            <person name="Aluvathingal J."/>
            <person name="Sichtig H."/>
        </authorList>
    </citation>
    <scope>NUCLEOTIDE SEQUENCE [LARGE SCALE GENOMIC DNA]</scope>
    <source>
        <strain evidence="4">FDAARGOS_360</strain>
    </source>
</reference>
<reference evidence="3" key="3">
    <citation type="submission" date="2019-02" db="EMBL/GenBank/DDBJ databases">
        <title>FDA dAtabase for Regulatory Grade micrObial Sequences (FDA-ARGOS): Supporting development and validation of Infectious Disease Dx tests.</title>
        <authorList>
            <person name="Duncan R."/>
            <person name="Fisher C."/>
            <person name="Tallon L."/>
            <person name="Sadzewicz L."/>
            <person name="Sengamalay N."/>
            <person name="Ott S."/>
            <person name="Godinez A."/>
            <person name="Nagaraj S."/>
            <person name="Vavikolanu K."/>
            <person name="Nadendla S."/>
            <person name="Aluvathingal J."/>
            <person name="Sichtig H."/>
        </authorList>
    </citation>
    <scope>NUCLEOTIDE SEQUENCE [LARGE SCALE GENOMIC DNA]</scope>
    <source>
        <strain evidence="3">FDAARGOS_361</strain>
    </source>
</reference>
<evidence type="ECO:0000313" key="3">
    <source>
        <dbReference type="Proteomes" id="UP000318447"/>
    </source>
</evidence>
<dbReference type="VEuPathDB" id="TriTrypDB:LdBPK_181550.1"/>
<organism evidence="1 3">
    <name type="scientific">Leishmania donovani</name>
    <dbReference type="NCBI Taxonomy" id="5661"/>
    <lineage>
        <taxon>Eukaryota</taxon>
        <taxon>Discoba</taxon>
        <taxon>Euglenozoa</taxon>
        <taxon>Kinetoplastea</taxon>
        <taxon>Metakinetoplastina</taxon>
        <taxon>Trypanosomatida</taxon>
        <taxon>Trypanosomatidae</taxon>
        <taxon>Leishmaniinae</taxon>
        <taxon>Leishmania</taxon>
    </lineage>
</organism>
<evidence type="ECO:0000313" key="2">
    <source>
        <dbReference type="EMBL" id="TPP55201.1"/>
    </source>
</evidence>
<comment type="caution">
    <text evidence="1">The sequence shown here is derived from an EMBL/GenBank/DDBJ whole genome shotgun (WGS) entry which is preliminary data.</text>
</comment>
<proteinExistence type="predicted"/>
<reference evidence="1" key="2">
    <citation type="submission" date="2019-02" db="EMBL/GenBank/DDBJ databases">
        <title>FDA dAtabase for Regulatory Grade micrObial Sequences (FDA-ARGOS): Supporting development and validation of Infectious Disease Dx tests.</title>
        <authorList>
            <person name="Duncan R."/>
            <person name="Fisher C."/>
            <person name="Tallon L.J."/>
            <person name="Sadzewicz L."/>
            <person name="Sengamalay N."/>
            <person name="Ott S."/>
            <person name="Godinez A."/>
            <person name="Nagaraj S."/>
            <person name="Nadendla S."/>
            <person name="Sichtig H."/>
        </authorList>
    </citation>
    <scope>NUCLEOTIDE SEQUENCE</scope>
    <source>
        <strain evidence="2">FDAARGOS_360</strain>
        <strain evidence="1">FDAARGOS_361</strain>
    </source>
</reference>
<evidence type="ECO:0000313" key="1">
    <source>
        <dbReference type="EMBL" id="TPP50597.1"/>
    </source>
</evidence>
<dbReference type="EMBL" id="RHLD01000027">
    <property type="protein sequence ID" value="TPP55201.1"/>
    <property type="molecule type" value="Genomic_DNA"/>
</dbReference>
<gene>
    <name evidence="2" type="ORF">CGC20_39010</name>
    <name evidence="1" type="ORF">CGC21_5435</name>
</gene>
<dbReference type="VEuPathDB" id="TriTrypDB:LDHU3_18.1960"/>
<name>A0A504XZL1_LEIDO</name>
<evidence type="ECO:0000313" key="4">
    <source>
        <dbReference type="Proteomes" id="UP000318821"/>
    </source>
</evidence>
<dbReference type="Proteomes" id="UP000318447">
    <property type="component" value="Unassembled WGS sequence"/>
</dbReference>
<accession>A0A504XZL1</accession>
<dbReference type="EMBL" id="RHLC01000025">
    <property type="protein sequence ID" value="TPP50597.1"/>
    <property type="molecule type" value="Genomic_DNA"/>
</dbReference>
<dbReference type="VEuPathDB" id="TriTrypDB:LdCL_180020800"/>
<dbReference type="Gene3D" id="1.10.238.10">
    <property type="entry name" value="EF-hand"/>
    <property type="match status" value="1"/>
</dbReference>
<protein>
    <submittedName>
        <fullName evidence="1">Uncharacterized protein</fullName>
    </submittedName>
</protein>
<sequence>MAGAFSLVRRRGAPALPHLIPDEHTSVEDGMFPVDPAHESALADPLFMLRLYKRVAYGLVRRPHADGARALLPSFLSVDARYAESNNAAVDPAALLTAVEPIFPTSLLTHKEVCLLLRVLPLEEEESAPSAENENAFGVAQRGRGSSVPRGIRPGSVTLALREIIPFRTWQVSQTVATVRRTVQKSAVMSPFEEHVVDLLDWQSSRRRQAKEAAPPPLERWEALTFMENTCGLSSSESRGLLHYCASEEGDDAEDGATTGSYLGCEVQLLHQLLFSEVIPGVAEYPLLMGRFAEATLEIGETEGCHTGTLALLSVLESIELHYPECSRRLPPDLDIGTLVRAELTPRHFFYVCTRLHTGFRQEESDQLYYYLKKDRETDDGVLVADLLAAYRQYFPSVTVSMLQLVQAAVVQWIRRNAKDAPAFVQLYSALREWGAAHVPIKSFIKALRAAGVPDGISGVLDVELEWLRLKSPTRVDLLLMLCSPVPPSRTAIIRKLFDRLDERRLGTVTCAVVLRCFHPELIEGNALRRQGAMWKKALEAYAAELGEGELDYDVFAYFWYMISADIEDDPTFTMALWQAFGLSDDGQRSRRT</sequence>
<dbReference type="AlphaFoldDB" id="A0A504XZL1"/>